<dbReference type="SMART" id="SM00345">
    <property type="entry name" value="HTH_GNTR"/>
    <property type="match status" value="1"/>
</dbReference>
<dbReference type="SUPFAM" id="SSF116726">
    <property type="entry name" value="TrkA C-terminal domain-like"/>
    <property type="match status" value="1"/>
</dbReference>
<evidence type="ECO:0000256" key="2">
    <source>
        <dbReference type="ARBA" id="ARBA00023125"/>
    </source>
</evidence>
<keyword evidence="8" id="KW-1185">Reference proteome</keyword>
<dbReference type="InterPro" id="IPR036390">
    <property type="entry name" value="WH_DNA-bd_sf"/>
</dbReference>
<dbReference type="EMBL" id="FOYM01000012">
    <property type="protein sequence ID" value="SFR05445.1"/>
    <property type="molecule type" value="Genomic_DNA"/>
</dbReference>
<dbReference type="Pfam" id="PF00392">
    <property type="entry name" value="GntR"/>
    <property type="match status" value="1"/>
</dbReference>
<dbReference type="PROSITE" id="PS51202">
    <property type="entry name" value="RCK_C"/>
    <property type="match status" value="1"/>
</dbReference>
<keyword evidence="4" id="KW-0175">Coiled coil</keyword>
<dbReference type="Pfam" id="PF02080">
    <property type="entry name" value="TrkA_C"/>
    <property type="match status" value="1"/>
</dbReference>
<evidence type="ECO:0000256" key="1">
    <source>
        <dbReference type="ARBA" id="ARBA00023015"/>
    </source>
</evidence>
<gene>
    <name evidence="7" type="ORF">SAMN05660706_11224</name>
</gene>
<dbReference type="InterPro" id="IPR000524">
    <property type="entry name" value="Tscrpt_reg_HTH_GntR"/>
</dbReference>
<dbReference type="PANTHER" id="PTHR30445">
    <property type="entry name" value="K(+)_H(+) ANTIPORTER SUBUNIT KHTT"/>
    <property type="match status" value="1"/>
</dbReference>
<dbReference type="GO" id="GO:0003700">
    <property type="term" value="F:DNA-binding transcription factor activity"/>
    <property type="evidence" value="ECO:0007669"/>
    <property type="project" value="InterPro"/>
</dbReference>
<dbReference type="CDD" id="cd07377">
    <property type="entry name" value="WHTH_GntR"/>
    <property type="match status" value="1"/>
</dbReference>
<dbReference type="GO" id="GO:0006813">
    <property type="term" value="P:potassium ion transport"/>
    <property type="evidence" value="ECO:0007669"/>
    <property type="project" value="InterPro"/>
</dbReference>
<evidence type="ECO:0000256" key="4">
    <source>
        <dbReference type="SAM" id="Coils"/>
    </source>
</evidence>
<dbReference type="RefSeq" id="WP_092483070.1">
    <property type="nucleotide sequence ID" value="NZ_FOYM01000012.1"/>
</dbReference>
<evidence type="ECO:0000313" key="8">
    <source>
        <dbReference type="Proteomes" id="UP000199584"/>
    </source>
</evidence>
<proteinExistence type="predicted"/>
<sequence length="225" mass="25312">MQGQRHQAYLARYITIAVDIATRIVRGEYRIGQKIFGRSTLAGKYNVSPETIRRALTLLQERGIVDVMPGVGVVVKSDRAAREYLADYNQKKVLLDIQERLTKLLREREQLNTEIDQLTNQLLDYTFKMAGRLQKLEEISVPPDSPLLGKTLAEADFRARTGATILSIYRNGHEMVSPEAKTTLQAGDVLMVVGTHEAAGMVYQLVTGEEIAPEHVGQEDYYHQP</sequence>
<feature type="domain" description="HTH gntR-type" evidence="5">
    <location>
        <begin position="10"/>
        <end position="78"/>
    </location>
</feature>
<evidence type="ECO:0000256" key="3">
    <source>
        <dbReference type="ARBA" id="ARBA00023163"/>
    </source>
</evidence>
<dbReference type="InterPro" id="IPR036388">
    <property type="entry name" value="WH-like_DNA-bd_sf"/>
</dbReference>
<keyword evidence="3" id="KW-0804">Transcription</keyword>
<dbReference type="Gene3D" id="1.10.10.10">
    <property type="entry name" value="Winged helix-like DNA-binding domain superfamily/Winged helix DNA-binding domain"/>
    <property type="match status" value="1"/>
</dbReference>
<feature type="coiled-coil region" evidence="4">
    <location>
        <begin position="94"/>
        <end position="128"/>
    </location>
</feature>
<keyword evidence="2" id="KW-0238">DNA-binding</keyword>
<reference evidence="8" key="1">
    <citation type="submission" date="2016-10" db="EMBL/GenBank/DDBJ databases">
        <authorList>
            <person name="Varghese N."/>
            <person name="Submissions S."/>
        </authorList>
    </citation>
    <scope>NUCLEOTIDE SEQUENCE [LARGE SCALE GENOMIC DNA]</scope>
    <source>
        <strain evidence="8">DSM 3669</strain>
    </source>
</reference>
<dbReference type="PANTHER" id="PTHR30445:SF8">
    <property type="entry name" value="K(+)_H(+) ANTIPORTER SUBUNIT KHTT"/>
    <property type="match status" value="1"/>
</dbReference>
<evidence type="ECO:0000259" key="6">
    <source>
        <dbReference type="PROSITE" id="PS51202"/>
    </source>
</evidence>
<dbReference type="STRING" id="39060.SAMN05660706_11224"/>
<evidence type="ECO:0000313" key="7">
    <source>
        <dbReference type="EMBL" id="SFR05445.1"/>
    </source>
</evidence>
<dbReference type="InterPro" id="IPR050144">
    <property type="entry name" value="AAE_transporter"/>
</dbReference>
<dbReference type="Proteomes" id="UP000199584">
    <property type="component" value="Unassembled WGS sequence"/>
</dbReference>
<dbReference type="OrthoDB" id="226679at2"/>
<feature type="domain" description="RCK C-terminal" evidence="6">
    <location>
        <begin position="124"/>
        <end position="208"/>
    </location>
</feature>
<dbReference type="GO" id="GO:0003677">
    <property type="term" value="F:DNA binding"/>
    <property type="evidence" value="ECO:0007669"/>
    <property type="project" value="UniProtKB-KW"/>
</dbReference>
<protein>
    <submittedName>
        <fullName evidence="7">Regulatory protein, gntR family</fullName>
    </submittedName>
</protein>
<dbReference type="PROSITE" id="PS50949">
    <property type="entry name" value="HTH_GNTR"/>
    <property type="match status" value="1"/>
</dbReference>
<keyword evidence="1" id="KW-0805">Transcription regulation</keyword>
<dbReference type="InterPro" id="IPR036721">
    <property type="entry name" value="RCK_C_sf"/>
</dbReference>
<dbReference type="AlphaFoldDB" id="A0A1I6DJ15"/>
<evidence type="ECO:0000259" key="5">
    <source>
        <dbReference type="PROSITE" id="PS50949"/>
    </source>
</evidence>
<dbReference type="GO" id="GO:0008324">
    <property type="term" value="F:monoatomic cation transmembrane transporter activity"/>
    <property type="evidence" value="ECO:0007669"/>
    <property type="project" value="InterPro"/>
</dbReference>
<dbReference type="InterPro" id="IPR006037">
    <property type="entry name" value="RCK_C"/>
</dbReference>
<dbReference type="SUPFAM" id="SSF46785">
    <property type="entry name" value="Winged helix' DNA-binding domain"/>
    <property type="match status" value="1"/>
</dbReference>
<name>A0A1I6DJ15_9FIRM</name>
<dbReference type="Gene3D" id="3.30.70.1450">
    <property type="entry name" value="Regulator of K+ conductance, C-terminal domain"/>
    <property type="match status" value="1"/>
</dbReference>
<accession>A0A1I6DJ15</accession>
<organism evidence="7 8">
    <name type="scientific">Desulfoscipio geothermicus DSM 3669</name>
    <dbReference type="NCBI Taxonomy" id="1121426"/>
    <lineage>
        <taxon>Bacteria</taxon>
        <taxon>Bacillati</taxon>
        <taxon>Bacillota</taxon>
        <taxon>Clostridia</taxon>
        <taxon>Eubacteriales</taxon>
        <taxon>Desulfallaceae</taxon>
        <taxon>Desulfoscipio</taxon>
    </lineage>
</organism>